<dbReference type="Pfam" id="PF00293">
    <property type="entry name" value="NUDIX"/>
    <property type="match status" value="1"/>
</dbReference>
<dbReference type="PROSITE" id="PS00893">
    <property type="entry name" value="NUDIX_BOX"/>
    <property type="match status" value="1"/>
</dbReference>
<evidence type="ECO:0000259" key="4">
    <source>
        <dbReference type="PROSITE" id="PS51462"/>
    </source>
</evidence>
<evidence type="ECO:0000256" key="3">
    <source>
        <dbReference type="ARBA" id="ARBA00022801"/>
    </source>
</evidence>
<dbReference type="PROSITE" id="PS51462">
    <property type="entry name" value="NUDIX"/>
    <property type="match status" value="1"/>
</dbReference>
<protein>
    <submittedName>
        <fullName evidence="5">Nudix family hydrolase</fullName>
    </submittedName>
</protein>
<keyword evidence="3 5" id="KW-0378">Hydrolase</keyword>
<evidence type="ECO:0000256" key="2">
    <source>
        <dbReference type="ARBA" id="ARBA00022723"/>
    </source>
</evidence>
<gene>
    <name evidence="5" type="ORF">O6P43_020712</name>
</gene>
<dbReference type="KEGG" id="qsa:O6P43_020712"/>
<accession>A0AAD7LMW2</accession>
<sequence length="345" mass="38567">MQRFRACSFYSRLLANSKVSLTPSSAVTPLPKRAFPGHVSPSYVDFPIGAKNCFPYLRGYMSASTNLSMVNDQMGAQPVDLLKAVEDIHGGVVVSLEEPVDSVVFASELGASMSQWRQQGKKGVWIKLPIEHSNLVDVAVKQGFRYHHAEPDYLMLVHWIPHTADTLPANASHRVGIGAFVLNNNREVLVVQEINGRFSGTGVWKLPTGAVNEGEDIYMAAVREVKEETGVDTEFVEVLAFRQSHNAFFRKSDLFIVCMLQPHSFDIQRQTSEIEAAQWMPVEDYAAQPFVRENQLFDFVHKICLSKSEGNYSGFSLLPTTTSAGKKTYLYYNNRDAKHLLTSDV</sequence>
<dbReference type="GO" id="GO:0051287">
    <property type="term" value="F:NAD binding"/>
    <property type="evidence" value="ECO:0007669"/>
    <property type="project" value="TreeGrafter"/>
</dbReference>
<keyword evidence="6" id="KW-1185">Reference proteome</keyword>
<comment type="caution">
    <text evidence="5">The sequence shown here is derived from an EMBL/GenBank/DDBJ whole genome shotgun (WGS) entry which is preliminary data.</text>
</comment>
<dbReference type="InterPro" id="IPR020084">
    <property type="entry name" value="NUDIX_hydrolase_CS"/>
</dbReference>
<comment type="similarity">
    <text evidence="1">Belongs to the Nudix hydrolase family.</text>
</comment>
<dbReference type="EMBL" id="JARAOO010000008">
    <property type="protein sequence ID" value="KAJ7960241.1"/>
    <property type="molecule type" value="Genomic_DNA"/>
</dbReference>
<keyword evidence="2" id="KW-0479">Metal-binding</keyword>
<dbReference type="PANTHER" id="PTHR13994">
    <property type="entry name" value="NUDIX HYDROLASE RELATED"/>
    <property type="match status" value="1"/>
</dbReference>
<dbReference type="PRINTS" id="PR01356">
    <property type="entry name" value="GFGPROTEIN"/>
</dbReference>
<feature type="domain" description="Nudix hydrolase" evidence="4">
    <location>
        <begin position="172"/>
        <end position="302"/>
    </location>
</feature>
<dbReference type="FunFam" id="3.40.630.30:FF:000016">
    <property type="entry name" value="nudix hydrolase 2"/>
    <property type="match status" value="1"/>
</dbReference>
<dbReference type="InterPro" id="IPR000086">
    <property type="entry name" value="NUDIX_hydrolase_dom"/>
</dbReference>
<dbReference type="Gene3D" id="3.40.630.30">
    <property type="match status" value="1"/>
</dbReference>
<name>A0AAD7LMW2_QUISA</name>
<dbReference type="FunFam" id="3.90.79.10:FF:000015">
    <property type="entry name" value="Nudix hydrolase 8"/>
    <property type="match status" value="1"/>
</dbReference>
<evidence type="ECO:0000313" key="6">
    <source>
        <dbReference type="Proteomes" id="UP001163823"/>
    </source>
</evidence>
<dbReference type="SUPFAM" id="SSF55811">
    <property type="entry name" value="Nudix"/>
    <property type="match status" value="1"/>
</dbReference>
<dbReference type="Gene3D" id="3.90.79.10">
    <property type="entry name" value="Nucleoside Triphosphate Pyrophosphohydrolase"/>
    <property type="match status" value="1"/>
</dbReference>
<dbReference type="Pfam" id="PF18290">
    <property type="entry name" value="Nudix_hydro"/>
    <property type="match status" value="1"/>
</dbReference>
<dbReference type="CDD" id="cd04670">
    <property type="entry name" value="NUDIX_ASFGF2_Nudt6"/>
    <property type="match status" value="1"/>
</dbReference>
<evidence type="ECO:0000256" key="1">
    <source>
        <dbReference type="ARBA" id="ARBA00005582"/>
    </source>
</evidence>
<dbReference type="InterPro" id="IPR040618">
    <property type="entry name" value="Pre-Nudix"/>
</dbReference>
<evidence type="ECO:0000313" key="5">
    <source>
        <dbReference type="EMBL" id="KAJ7960241.1"/>
    </source>
</evidence>
<reference evidence="5" key="1">
    <citation type="journal article" date="2023" name="Science">
        <title>Elucidation of the pathway for biosynthesis of saponin adjuvants from the soapbark tree.</title>
        <authorList>
            <person name="Reed J."/>
            <person name="Orme A."/>
            <person name="El-Demerdash A."/>
            <person name="Owen C."/>
            <person name="Martin L.B.B."/>
            <person name="Misra R.C."/>
            <person name="Kikuchi S."/>
            <person name="Rejzek M."/>
            <person name="Martin A.C."/>
            <person name="Harkess A."/>
            <person name="Leebens-Mack J."/>
            <person name="Louveau T."/>
            <person name="Stephenson M.J."/>
            <person name="Osbourn A."/>
        </authorList>
    </citation>
    <scope>NUCLEOTIDE SEQUENCE</scope>
    <source>
        <strain evidence="5">S10</strain>
    </source>
</reference>
<dbReference type="GO" id="GO:0035529">
    <property type="term" value="F:NADH pyrophosphatase activity"/>
    <property type="evidence" value="ECO:0007669"/>
    <property type="project" value="TreeGrafter"/>
</dbReference>
<dbReference type="Proteomes" id="UP001163823">
    <property type="component" value="Chromosome 8"/>
</dbReference>
<dbReference type="GO" id="GO:0047631">
    <property type="term" value="F:ADP-ribose diphosphatase activity"/>
    <property type="evidence" value="ECO:0007669"/>
    <property type="project" value="TreeGrafter"/>
</dbReference>
<dbReference type="AlphaFoldDB" id="A0AAD7LMW2"/>
<proteinExistence type="inferred from homology"/>
<dbReference type="PANTHER" id="PTHR13994:SF26">
    <property type="entry name" value="NUDIX HYDROLASE 5-RELATED"/>
    <property type="match status" value="1"/>
</dbReference>
<dbReference type="GO" id="GO:0046872">
    <property type="term" value="F:metal ion binding"/>
    <property type="evidence" value="ECO:0007669"/>
    <property type="project" value="UniProtKB-KW"/>
</dbReference>
<organism evidence="5 6">
    <name type="scientific">Quillaja saponaria</name>
    <name type="common">Soap bark tree</name>
    <dbReference type="NCBI Taxonomy" id="32244"/>
    <lineage>
        <taxon>Eukaryota</taxon>
        <taxon>Viridiplantae</taxon>
        <taxon>Streptophyta</taxon>
        <taxon>Embryophyta</taxon>
        <taxon>Tracheophyta</taxon>
        <taxon>Spermatophyta</taxon>
        <taxon>Magnoliopsida</taxon>
        <taxon>eudicotyledons</taxon>
        <taxon>Gunneridae</taxon>
        <taxon>Pentapetalae</taxon>
        <taxon>rosids</taxon>
        <taxon>fabids</taxon>
        <taxon>Fabales</taxon>
        <taxon>Quillajaceae</taxon>
        <taxon>Quillaja</taxon>
    </lineage>
</organism>
<dbReference type="InterPro" id="IPR015797">
    <property type="entry name" value="NUDIX_hydrolase-like_dom_sf"/>
</dbReference>
<dbReference type="InterPro" id="IPR003293">
    <property type="entry name" value="Nudix_hydrolase6-like"/>
</dbReference>